<feature type="region of interest" description="Disordered" evidence="1">
    <location>
        <begin position="362"/>
        <end position="428"/>
    </location>
</feature>
<dbReference type="Gene3D" id="2.40.50.90">
    <property type="match status" value="1"/>
</dbReference>
<evidence type="ECO:0000256" key="1">
    <source>
        <dbReference type="SAM" id="MobiDB-lite"/>
    </source>
</evidence>
<dbReference type="InterPro" id="IPR016071">
    <property type="entry name" value="Staphylococal_nuclease_OB-fold"/>
</dbReference>
<dbReference type="SMART" id="SM00318">
    <property type="entry name" value="SNc"/>
    <property type="match status" value="1"/>
</dbReference>
<comment type="caution">
    <text evidence="4">The sequence shown here is derived from an EMBL/GenBank/DDBJ whole genome shotgun (WGS) entry which is preliminary data.</text>
</comment>
<gene>
    <name evidence="4" type="ORF">OV079_19815</name>
</gene>
<dbReference type="EMBL" id="JAPNKE010000002">
    <property type="protein sequence ID" value="MCY1007758.1"/>
    <property type="molecule type" value="Genomic_DNA"/>
</dbReference>
<evidence type="ECO:0000259" key="3">
    <source>
        <dbReference type="PROSITE" id="PS50830"/>
    </source>
</evidence>
<feature type="domain" description="TNase-like" evidence="3">
    <location>
        <begin position="57"/>
        <end position="213"/>
    </location>
</feature>
<proteinExistence type="predicted"/>
<evidence type="ECO:0000313" key="5">
    <source>
        <dbReference type="Proteomes" id="UP001150924"/>
    </source>
</evidence>
<name>A0A9X3EY41_9BACT</name>
<organism evidence="4 5">
    <name type="scientific">Nannocystis pusilla</name>
    <dbReference type="NCBI Taxonomy" id="889268"/>
    <lineage>
        <taxon>Bacteria</taxon>
        <taxon>Pseudomonadati</taxon>
        <taxon>Myxococcota</taxon>
        <taxon>Polyangia</taxon>
        <taxon>Nannocystales</taxon>
        <taxon>Nannocystaceae</taxon>
        <taxon>Nannocystis</taxon>
    </lineage>
</organism>
<reference evidence="4" key="1">
    <citation type="submission" date="2022-11" db="EMBL/GenBank/DDBJ databases">
        <title>Minimal conservation of predation-associated metabolite biosynthetic gene clusters underscores biosynthetic potential of Myxococcota including descriptions for ten novel species: Archangium lansinium sp. nov., Myxococcus landrumus sp. nov., Nannocystis bai.</title>
        <authorList>
            <person name="Ahearne A."/>
            <person name="Stevens C."/>
            <person name="Phillips K."/>
        </authorList>
    </citation>
    <scope>NUCLEOTIDE SEQUENCE</scope>
    <source>
        <strain evidence="4">Na p29</strain>
    </source>
</reference>
<dbReference type="AlphaFoldDB" id="A0A9X3EY41"/>
<dbReference type="PROSITE" id="PS50830">
    <property type="entry name" value="TNASE_3"/>
    <property type="match status" value="1"/>
</dbReference>
<accession>A0A9X3EY41</accession>
<feature type="signal peptide" evidence="2">
    <location>
        <begin position="1"/>
        <end position="25"/>
    </location>
</feature>
<feature type="chain" id="PRO_5040899584" evidence="2">
    <location>
        <begin position="26"/>
        <end position="428"/>
    </location>
</feature>
<evidence type="ECO:0000313" key="4">
    <source>
        <dbReference type="EMBL" id="MCY1007758.1"/>
    </source>
</evidence>
<keyword evidence="5" id="KW-1185">Reference proteome</keyword>
<protein>
    <submittedName>
        <fullName evidence="4">Thermonuclease family protein</fullName>
    </submittedName>
</protein>
<keyword evidence="2" id="KW-0732">Signal</keyword>
<dbReference type="Pfam" id="PF00565">
    <property type="entry name" value="SNase"/>
    <property type="match status" value="1"/>
</dbReference>
<sequence length="428" mass="48346">MSLKTGSFVQARLLALVAAAAALWACNPVVHRFDRTTVAASLAKGNDAALVIGEFPLMKVTDGDTIRVAGLDASMRLLGLDTEETFKRKSEYMEFDKGWERYLAEAQAKTKSPVKIPTPMGEEAKKFAEAFFKGVRTVRLERDHPKEIRDFYNRYLAYVFVEKDGKTYNYNVECVRAGMSPYFSKYGYSRRFHQEFVAAQEEARAAGRGIWDPNKQHYTDYDRRLEWWNRRGDFIQAFELQAADHPNWIVLTHWDAIERLQSRVGREVVILGAIGDIRETAGPTKVLLSRRRTGSLPLIFFDKDVLARSGAIEHRGEFVVARGVLTKYFNKYKKQDELQIVVTTPGQIQHEVLAPAVPAEDAADVPKDTTQSQVPKNLALKTPRSPPRPTPATRRPNRETTPPPSARTASRRPAPPTDARSGETEIRP</sequence>
<dbReference type="RefSeq" id="WP_267770397.1">
    <property type="nucleotide sequence ID" value="NZ_JAPNKE010000002.1"/>
</dbReference>
<dbReference type="SUPFAM" id="SSF50199">
    <property type="entry name" value="Staphylococcal nuclease"/>
    <property type="match status" value="1"/>
</dbReference>
<dbReference type="InterPro" id="IPR035437">
    <property type="entry name" value="SNase_OB-fold_sf"/>
</dbReference>
<evidence type="ECO:0000256" key="2">
    <source>
        <dbReference type="SAM" id="SignalP"/>
    </source>
</evidence>
<dbReference type="Proteomes" id="UP001150924">
    <property type="component" value="Unassembled WGS sequence"/>
</dbReference>